<keyword evidence="5 8" id="KW-0808">Transferase</keyword>
<dbReference type="PANTHER" id="PTHR13090:SF1">
    <property type="entry name" value="ARGININE-HYDROXYLASE NDUFAF5, MITOCHONDRIAL"/>
    <property type="match status" value="1"/>
</dbReference>
<dbReference type="UniPathway" id="UPA00078"/>
<sequence>MAGIALDKRHIRQSFANAAQSYDAMAVLQRQVGRELIAQLSFSHDALVVDVGCGTGFFTQQLRDRSVLKNIIALDIAMPMLIKTRQRLNDNNVPLLCADVERLPIASFSIDAIVSNLVLQWCQGLDQLFVDVRRVLRAQGQFAFSTFGESALWELKSAWAKVDDYPHVNDFCSLPEIKQFMRAAGFIDVQLESRVYQVKYGSVIELMRELKGIGAHNVNQARNKQLTTKRNLQSLLAAYPVDDDGKITASYEIIYVQARSGQNI</sequence>
<evidence type="ECO:0000313" key="11">
    <source>
        <dbReference type="Proteomes" id="UP000191980"/>
    </source>
</evidence>
<comment type="caution">
    <text evidence="10">The sequence shown here is derived from an EMBL/GenBank/DDBJ whole genome shotgun (WGS) entry which is preliminary data.</text>
</comment>
<keyword evidence="11" id="KW-1185">Reference proteome</keyword>
<evidence type="ECO:0000256" key="5">
    <source>
        <dbReference type="ARBA" id="ARBA00022679"/>
    </source>
</evidence>
<comment type="similarity">
    <text evidence="8">Belongs to the methyltransferase superfamily.</text>
</comment>
<dbReference type="STRING" id="1420851.AU255_03530"/>
<feature type="domain" description="Methyltransferase type 11" evidence="9">
    <location>
        <begin position="49"/>
        <end position="144"/>
    </location>
</feature>
<dbReference type="RefSeq" id="WP_080521599.1">
    <property type="nucleotide sequence ID" value="NZ_LPUF01000001.1"/>
</dbReference>
<dbReference type="InterPro" id="IPR011814">
    <property type="entry name" value="BioC"/>
</dbReference>
<dbReference type="Pfam" id="PF08241">
    <property type="entry name" value="Methyltransf_11"/>
    <property type="match status" value="1"/>
</dbReference>
<name>A0A1V8M6G2_9GAMM</name>
<dbReference type="EC" id="2.1.1.197" evidence="3 8"/>
<dbReference type="SUPFAM" id="SSF53335">
    <property type="entry name" value="S-adenosyl-L-methionine-dependent methyltransferases"/>
    <property type="match status" value="1"/>
</dbReference>
<comment type="catalytic activity">
    <reaction evidence="1 8">
        <text>malonyl-[ACP] + S-adenosyl-L-methionine = malonyl-[ACP] methyl ester + S-adenosyl-L-homocysteine</text>
        <dbReference type="Rhea" id="RHEA:17105"/>
        <dbReference type="Rhea" id="RHEA-COMP:9623"/>
        <dbReference type="Rhea" id="RHEA-COMP:9954"/>
        <dbReference type="ChEBI" id="CHEBI:57856"/>
        <dbReference type="ChEBI" id="CHEBI:59789"/>
        <dbReference type="ChEBI" id="CHEBI:78449"/>
        <dbReference type="ChEBI" id="CHEBI:78845"/>
        <dbReference type="EC" id="2.1.1.197"/>
    </reaction>
</comment>
<keyword evidence="7 8" id="KW-0093">Biotin biosynthesis</keyword>
<dbReference type="GO" id="GO:0102130">
    <property type="term" value="F:malonyl-CoA methyltransferase activity"/>
    <property type="evidence" value="ECO:0007669"/>
    <property type="project" value="UniProtKB-EC"/>
</dbReference>
<dbReference type="HAMAP" id="MF_00835">
    <property type="entry name" value="BioC"/>
    <property type="match status" value="1"/>
</dbReference>
<comment type="pathway">
    <text evidence="2 8">Cofactor biosynthesis; biotin biosynthesis.</text>
</comment>
<evidence type="ECO:0000256" key="3">
    <source>
        <dbReference type="ARBA" id="ARBA00012327"/>
    </source>
</evidence>
<evidence type="ECO:0000256" key="8">
    <source>
        <dbReference type="HAMAP-Rule" id="MF_00835"/>
    </source>
</evidence>
<evidence type="ECO:0000256" key="4">
    <source>
        <dbReference type="ARBA" id="ARBA00022603"/>
    </source>
</evidence>
<dbReference type="EMBL" id="LPUF01000001">
    <property type="protein sequence ID" value="OQK16983.1"/>
    <property type="molecule type" value="Genomic_DNA"/>
</dbReference>
<dbReference type="Proteomes" id="UP000191980">
    <property type="component" value="Unassembled WGS sequence"/>
</dbReference>
<evidence type="ECO:0000256" key="1">
    <source>
        <dbReference type="ARBA" id="ARBA00000852"/>
    </source>
</evidence>
<evidence type="ECO:0000256" key="6">
    <source>
        <dbReference type="ARBA" id="ARBA00022691"/>
    </source>
</evidence>
<dbReference type="InterPro" id="IPR013216">
    <property type="entry name" value="Methyltransf_11"/>
</dbReference>
<evidence type="ECO:0000313" key="10">
    <source>
        <dbReference type="EMBL" id="OQK16983.1"/>
    </source>
</evidence>
<comment type="function">
    <text evidence="8">Converts the free carboxyl group of a malonyl-thioester to its methyl ester by transfer of a methyl group from S-adenosyl-L-methionine (SAM). It allows to synthesize pimeloyl-ACP via the fatty acid synthetic pathway.</text>
</comment>
<dbReference type="Gene3D" id="3.40.50.150">
    <property type="entry name" value="Vaccinia Virus protein VP39"/>
    <property type="match status" value="1"/>
</dbReference>
<dbReference type="InterPro" id="IPR050602">
    <property type="entry name" value="Malonyl-ACP_OMT"/>
</dbReference>
<dbReference type="CDD" id="cd02440">
    <property type="entry name" value="AdoMet_MTases"/>
    <property type="match status" value="1"/>
</dbReference>
<reference evidence="10 11" key="1">
    <citation type="submission" date="2015-12" db="EMBL/GenBank/DDBJ databases">
        <authorList>
            <person name="Shamseldin A."/>
            <person name="Moawad H."/>
            <person name="Abd El-Rahim W.M."/>
            <person name="Sadowsky M.J."/>
        </authorList>
    </citation>
    <scope>NUCLEOTIDE SEQUENCE [LARGE SCALE GENOMIC DNA]</scope>
    <source>
        <strain evidence="10 11">WF1</strain>
    </source>
</reference>
<organism evidence="10 11">
    <name type="scientific">Methyloprofundus sedimenti</name>
    <dbReference type="NCBI Taxonomy" id="1420851"/>
    <lineage>
        <taxon>Bacteria</taxon>
        <taxon>Pseudomonadati</taxon>
        <taxon>Pseudomonadota</taxon>
        <taxon>Gammaproteobacteria</taxon>
        <taxon>Methylococcales</taxon>
        <taxon>Methylococcaceae</taxon>
        <taxon>Methyloprofundus</taxon>
    </lineage>
</organism>
<proteinExistence type="inferred from homology"/>
<evidence type="ECO:0000256" key="7">
    <source>
        <dbReference type="ARBA" id="ARBA00022756"/>
    </source>
</evidence>
<dbReference type="PANTHER" id="PTHR13090">
    <property type="entry name" value="ARGININE-HYDROXYLASE NDUFAF5, MITOCHONDRIAL"/>
    <property type="match status" value="1"/>
</dbReference>
<evidence type="ECO:0000256" key="2">
    <source>
        <dbReference type="ARBA" id="ARBA00004746"/>
    </source>
</evidence>
<evidence type="ECO:0000259" key="9">
    <source>
        <dbReference type="Pfam" id="PF08241"/>
    </source>
</evidence>
<dbReference type="GO" id="GO:0009102">
    <property type="term" value="P:biotin biosynthetic process"/>
    <property type="evidence" value="ECO:0007669"/>
    <property type="project" value="UniProtKB-UniRule"/>
</dbReference>
<dbReference type="GO" id="GO:0032259">
    <property type="term" value="P:methylation"/>
    <property type="evidence" value="ECO:0007669"/>
    <property type="project" value="UniProtKB-KW"/>
</dbReference>
<keyword evidence="6 8" id="KW-0949">S-adenosyl-L-methionine</keyword>
<dbReference type="OrthoDB" id="9760689at2"/>
<dbReference type="InterPro" id="IPR029063">
    <property type="entry name" value="SAM-dependent_MTases_sf"/>
</dbReference>
<dbReference type="GO" id="GO:0010340">
    <property type="term" value="F:carboxyl-O-methyltransferase activity"/>
    <property type="evidence" value="ECO:0007669"/>
    <property type="project" value="UniProtKB-UniRule"/>
</dbReference>
<dbReference type="NCBIfam" id="TIGR02072">
    <property type="entry name" value="BioC"/>
    <property type="match status" value="1"/>
</dbReference>
<gene>
    <name evidence="8" type="primary">bioC</name>
    <name evidence="10" type="ORF">AU255_03530</name>
</gene>
<accession>A0A1V8M6G2</accession>
<dbReference type="GO" id="GO:0008757">
    <property type="term" value="F:S-adenosylmethionine-dependent methyltransferase activity"/>
    <property type="evidence" value="ECO:0007669"/>
    <property type="project" value="InterPro"/>
</dbReference>
<protein>
    <recommendedName>
        <fullName evidence="3 8">Malonyl-[acyl-carrier protein] O-methyltransferase</fullName>
        <shortName evidence="8">Malonyl-ACP O-methyltransferase</shortName>
        <ecNumber evidence="3 8">2.1.1.197</ecNumber>
    </recommendedName>
    <alternativeName>
        <fullName evidence="8">Biotin synthesis protein BioC</fullName>
    </alternativeName>
</protein>
<dbReference type="AlphaFoldDB" id="A0A1V8M6G2"/>
<keyword evidence="4 8" id="KW-0489">Methyltransferase</keyword>